<proteinExistence type="predicted"/>
<protein>
    <submittedName>
        <fullName evidence="1">DUF2071 domain-containing protein</fullName>
    </submittedName>
</protein>
<sequence>MTATMPDGSAPSLQAVTPTAPALPGRPWIEQAWRDVVFVHWRVDVSAVAPLLPSGTRPDTMAPDGSDDGTTTWVGLIAFSFEDTRFPPFGPLGRTGSVGDFLEVNVRVYTRDDTGRRGVVFLSLDAGKFLPAAAARVVTGTPYHWARVARRQHGDRMAYAVHRHGSRLRSVLEVEVGEPITEPTPLESFLTARWGMHVGRAGRTSWWPNEHDSWVVHRASLTRLRDDLIGAAGLPLALTELEPDSVLYSPGVVTRFAGPRA</sequence>
<dbReference type="SUPFAM" id="SSF160104">
    <property type="entry name" value="Acetoacetate decarboxylase-like"/>
    <property type="match status" value="1"/>
</dbReference>
<dbReference type="RefSeq" id="WP_239539900.1">
    <property type="nucleotide sequence ID" value="NZ_BAAAJX010000010.1"/>
</dbReference>
<organism evidence="1 2">
    <name type="scientific">Curtobacterium herbarum</name>
    <dbReference type="NCBI Taxonomy" id="150122"/>
    <lineage>
        <taxon>Bacteria</taxon>
        <taxon>Bacillati</taxon>
        <taxon>Actinomycetota</taxon>
        <taxon>Actinomycetes</taxon>
        <taxon>Micrococcales</taxon>
        <taxon>Microbacteriaceae</taxon>
        <taxon>Curtobacterium</taxon>
    </lineage>
</organism>
<name>A0ABP4K468_9MICO</name>
<dbReference type="PANTHER" id="PTHR39186">
    <property type="entry name" value="DUF2071 FAMILY PROTEIN"/>
    <property type="match status" value="1"/>
</dbReference>
<dbReference type="InterPro" id="IPR023375">
    <property type="entry name" value="ADC_dom_sf"/>
</dbReference>
<dbReference type="Gene3D" id="2.40.400.10">
    <property type="entry name" value="Acetoacetate decarboxylase-like"/>
    <property type="match status" value="1"/>
</dbReference>
<evidence type="ECO:0000313" key="2">
    <source>
        <dbReference type="Proteomes" id="UP001501742"/>
    </source>
</evidence>
<keyword evidence="2" id="KW-1185">Reference proteome</keyword>
<accession>A0ABP4K468</accession>
<dbReference type="Proteomes" id="UP001501742">
    <property type="component" value="Unassembled WGS sequence"/>
</dbReference>
<dbReference type="PANTHER" id="PTHR39186:SF1">
    <property type="entry name" value="DUF2071 DOMAIN-CONTAINING PROTEIN"/>
    <property type="match status" value="1"/>
</dbReference>
<evidence type="ECO:0000313" key="1">
    <source>
        <dbReference type="EMBL" id="GAA1493677.1"/>
    </source>
</evidence>
<dbReference type="EMBL" id="BAAAJX010000010">
    <property type="protein sequence ID" value="GAA1493677.1"/>
    <property type="molecule type" value="Genomic_DNA"/>
</dbReference>
<gene>
    <name evidence="1" type="ORF">GCM10009627_20230</name>
</gene>
<dbReference type="Pfam" id="PF09844">
    <property type="entry name" value="DUF2071"/>
    <property type="match status" value="1"/>
</dbReference>
<dbReference type="InterPro" id="IPR018644">
    <property type="entry name" value="DUF2071"/>
</dbReference>
<comment type="caution">
    <text evidence="1">The sequence shown here is derived from an EMBL/GenBank/DDBJ whole genome shotgun (WGS) entry which is preliminary data.</text>
</comment>
<reference evidence="2" key="1">
    <citation type="journal article" date="2019" name="Int. J. Syst. Evol. Microbiol.">
        <title>The Global Catalogue of Microorganisms (GCM) 10K type strain sequencing project: providing services to taxonomists for standard genome sequencing and annotation.</title>
        <authorList>
            <consortium name="The Broad Institute Genomics Platform"/>
            <consortium name="The Broad Institute Genome Sequencing Center for Infectious Disease"/>
            <person name="Wu L."/>
            <person name="Ma J."/>
        </authorList>
    </citation>
    <scope>NUCLEOTIDE SEQUENCE [LARGE SCALE GENOMIC DNA]</scope>
    <source>
        <strain evidence="2">JCM 12140</strain>
    </source>
</reference>